<accession>A0ABN9PTZ4</accession>
<feature type="compositionally biased region" description="Basic and acidic residues" evidence="1">
    <location>
        <begin position="151"/>
        <end position="172"/>
    </location>
</feature>
<dbReference type="EMBL" id="CAUYUJ010001589">
    <property type="protein sequence ID" value="CAK0796656.1"/>
    <property type="molecule type" value="Genomic_DNA"/>
</dbReference>
<evidence type="ECO:0000313" key="3">
    <source>
        <dbReference type="Proteomes" id="UP001189429"/>
    </source>
</evidence>
<keyword evidence="3" id="KW-1185">Reference proteome</keyword>
<feature type="region of interest" description="Disordered" evidence="1">
    <location>
        <begin position="47"/>
        <end position="81"/>
    </location>
</feature>
<sequence length="186" mass="19669">GGQGCNRIGAPETGMATCAGFPAPTAAPDPQRPLCCRQAPCLKWAAPGGKAPRPRGAEGHSGVGEHPQQDDSSKSCGGSLRGKRAAISHSCTPAAAASAWTLGELVPVPVGHGDARMCGAFGCERTPHAAATKRAREQERRDDDDEEEEEERRSTRSECEEAWRQPRRERALKPHCPLHGGPAAHV</sequence>
<feature type="non-terminal residue" evidence="2">
    <location>
        <position position="1"/>
    </location>
</feature>
<comment type="caution">
    <text evidence="2">The sequence shown here is derived from an EMBL/GenBank/DDBJ whole genome shotgun (WGS) entry which is preliminary data.</text>
</comment>
<organism evidence="2 3">
    <name type="scientific">Prorocentrum cordatum</name>
    <dbReference type="NCBI Taxonomy" id="2364126"/>
    <lineage>
        <taxon>Eukaryota</taxon>
        <taxon>Sar</taxon>
        <taxon>Alveolata</taxon>
        <taxon>Dinophyceae</taxon>
        <taxon>Prorocentrales</taxon>
        <taxon>Prorocentraceae</taxon>
        <taxon>Prorocentrum</taxon>
    </lineage>
</organism>
<dbReference type="Proteomes" id="UP001189429">
    <property type="component" value="Unassembled WGS sequence"/>
</dbReference>
<gene>
    <name evidence="2" type="ORF">PCOR1329_LOCUS5975</name>
</gene>
<feature type="region of interest" description="Disordered" evidence="1">
    <location>
        <begin position="127"/>
        <end position="186"/>
    </location>
</feature>
<name>A0ABN9PTZ4_9DINO</name>
<reference evidence="2" key="1">
    <citation type="submission" date="2023-10" db="EMBL/GenBank/DDBJ databases">
        <authorList>
            <person name="Chen Y."/>
            <person name="Shah S."/>
            <person name="Dougan E. K."/>
            <person name="Thang M."/>
            <person name="Chan C."/>
        </authorList>
    </citation>
    <scope>NUCLEOTIDE SEQUENCE [LARGE SCALE GENOMIC DNA]</scope>
</reference>
<evidence type="ECO:0000256" key="1">
    <source>
        <dbReference type="SAM" id="MobiDB-lite"/>
    </source>
</evidence>
<proteinExistence type="predicted"/>
<evidence type="ECO:0000313" key="2">
    <source>
        <dbReference type="EMBL" id="CAK0796656.1"/>
    </source>
</evidence>
<protein>
    <submittedName>
        <fullName evidence="2">Uncharacterized protein</fullName>
    </submittedName>
</protein>